<reference evidence="2 3" key="1">
    <citation type="submission" date="2016-11" db="EMBL/GenBank/DDBJ databases">
        <authorList>
            <person name="Jaros S."/>
            <person name="Januszkiewicz K."/>
            <person name="Wedrychowicz H."/>
        </authorList>
    </citation>
    <scope>NUCLEOTIDE SEQUENCE [LARGE SCALE GENOMIC DNA]</scope>
    <source>
        <strain evidence="2 3">LMG 26898</strain>
    </source>
</reference>
<sequence length="33" mass="3741">MTTGQFSRDRRNDKHDLTGEGGTESYLTLNIIN</sequence>
<dbReference type="STRING" id="1190415.SAMN05216593_106283"/>
<accession>A0A1M7NP75</accession>
<name>A0A1M7NP75_9PSED</name>
<organism evidence="2 3">
    <name type="scientific">Pseudomonas asturiensis</name>
    <dbReference type="NCBI Taxonomy" id="1190415"/>
    <lineage>
        <taxon>Bacteria</taxon>
        <taxon>Pseudomonadati</taxon>
        <taxon>Pseudomonadota</taxon>
        <taxon>Gammaproteobacteria</taxon>
        <taxon>Pseudomonadales</taxon>
        <taxon>Pseudomonadaceae</taxon>
        <taxon>Pseudomonas</taxon>
    </lineage>
</organism>
<evidence type="ECO:0000256" key="1">
    <source>
        <dbReference type="SAM" id="MobiDB-lite"/>
    </source>
</evidence>
<evidence type="ECO:0000313" key="2">
    <source>
        <dbReference type="EMBL" id="SHN05795.1"/>
    </source>
</evidence>
<dbReference type="Proteomes" id="UP000183983">
    <property type="component" value="Unassembled WGS sequence"/>
</dbReference>
<proteinExistence type="predicted"/>
<feature type="compositionally biased region" description="Basic and acidic residues" evidence="1">
    <location>
        <begin position="7"/>
        <end position="18"/>
    </location>
</feature>
<dbReference type="EMBL" id="FRDA01000006">
    <property type="protein sequence ID" value="SHN05795.1"/>
    <property type="molecule type" value="Genomic_DNA"/>
</dbReference>
<feature type="region of interest" description="Disordered" evidence="1">
    <location>
        <begin position="1"/>
        <end position="33"/>
    </location>
</feature>
<dbReference type="AlphaFoldDB" id="A0A1M7NP75"/>
<protein>
    <submittedName>
        <fullName evidence="2">Uncharacterized protein</fullName>
    </submittedName>
</protein>
<evidence type="ECO:0000313" key="3">
    <source>
        <dbReference type="Proteomes" id="UP000183983"/>
    </source>
</evidence>
<gene>
    <name evidence="2" type="ORF">SAMN05216593_106283</name>
</gene>